<dbReference type="AlphaFoldDB" id="A0A1H1QQE4"/>
<dbReference type="RefSeq" id="WP_146686783.1">
    <property type="nucleotide sequence ID" value="NZ_LT629750.1"/>
</dbReference>
<proteinExistence type="predicted"/>
<evidence type="ECO:0000313" key="2">
    <source>
        <dbReference type="Proteomes" id="UP000243904"/>
    </source>
</evidence>
<dbReference type="EMBL" id="LT629750">
    <property type="protein sequence ID" value="SDS25543.1"/>
    <property type="molecule type" value="Genomic_DNA"/>
</dbReference>
<protein>
    <submittedName>
        <fullName evidence="1">Uncharacterized protein</fullName>
    </submittedName>
</protein>
<dbReference type="Proteomes" id="UP000243904">
    <property type="component" value="Chromosome I"/>
</dbReference>
<reference evidence="2" key="1">
    <citation type="submission" date="2016-10" db="EMBL/GenBank/DDBJ databases">
        <authorList>
            <person name="Varghese N."/>
            <person name="Submissions S."/>
        </authorList>
    </citation>
    <scope>NUCLEOTIDE SEQUENCE [LARGE SCALE GENOMIC DNA]</scope>
    <source>
        <strain evidence="2">GAS369</strain>
    </source>
</reference>
<keyword evidence="2" id="KW-1185">Reference proteome</keyword>
<evidence type="ECO:0000313" key="1">
    <source>
        <dbReference type="EMBL" id="SDS25543.1"/>
    </source>
</evidence>
<accession>A0A1H1QQE4</accession>
<gene>
    <name evidence="1" type="ORF">SAMN05444158_1490</name>
</gene>
<sequence length="130" mass="14498">MHRSATQAIVSGKTPVAARNWKKAMRGFLDHCLSLDMIKVDPLAGVTKAKMNKTNGHHPWESRSAQSSKRSFNNEIMPMLQEAIDAMPSSDHLTFLLTAQGKPFTAAGFGWRKAPRSSLQEQELAHRLTR</sequence>
<organism evidence="1 2">
    <name type="scientific">Bradyrhizobium canariense</name>
    <dbReference type="NCBI Taxonomy" id="255045"/>
    <lineage>
        <taxon>Bacteria</taxon>
        <taxon>Pseudomonadati</taxon>
        <taxon>Pseudomonadota</taxon>
        <taxon>Alphaproteobacteria</taxon>
        <taxon>Hyphomicrobiales</taxon>
        <taxon>Nitrobacteraceae</taxon>
        <taxon>Bradyrhizobium</taxon>
    </lineage>
</organism>
<name>A0A1H1QQE4_9BRAD</name>